<evidence type="ECO:0000313" key="1">
    <source>
        <dbReference type="EMBL" id="MFB9995541.1"/>
    </source>
</evidence>
<dbReference type="InterPro" id="IPR028228">
    <property type="entry name" value="Imm53"/>
</dbReference>
<name>A0ABV6BAV1_9DEIO</name>
<comment type="caution">
    <text evidence="1">The sequence shown here is derived from an EMBL/GenBank/DDBJ whole genome shotgun (WGS) entry which is preliminary data.</text>
</comment>
<organism evidence="1 2">
    <name type="scientific">Deinococcus oregonensis</name>
    <dbReference type="NCBI Taxonomy" id="1805970"/>
    <lineage>
        <taxon>Bacteria</taxon>
        <taxon>Thermotogati</taxon>
        <taxon>Deinococcota</taxon>
        <taxon>Deinococci</taxon>
        <taxon>Deinococcales</taxon>
        <taxon>Deinococcaceae</taxon>
        <taxon>Deinococcus</taxon>
    </lineage>
</organism>
<dbReference type="RefSeq" id="WP_380017582.1">
    <property type="nucleotide sequence ID" value="NZ_JBHLYR010000105.1"/>
</dbReference>
<dbReference type="Pfam" id="PF15580">
    <property type="entry name" value="Imm53"/>
    <property type="match status" value="1"/>
</dbReference>
<gene>
    <name evidence="1" type="ORF">ACFFLM_26790</name>
</gene>
<dbReference type="Proteomes" id="UP001589733">
    <property type="component" value="Unassembled WGS sequence"/>
</dbReference>
<evidence type="ECO:0000313" key="2">
    <source>
        <dbReference type="Proteomes" id="UP001589733"/>
    </source>
</evidence>
<keyword evidence="2" id="KW-1185">Reference proteome</keyword>
<sequence length="77" mass="8641">MLTTDNPGWHLQVDLFDTDLEDISFPVHIVGDIDLDGYGVRCENFKFNAYGGARSLPQLIALFRKFVENGGKNPLLD</sequence>
<dbReference type="EMBL" id="JBHLYR010000105">
    <property type="protein sequence ID" value="MFB9995541.1"/>
    <property type="molecule type" value="Genomic_DNA"/>
</dbReference>
<protein>
    <submittedName>
        <fullName evidence="1">Imm53 family immunity protein</fullName>
    </submittedName>
</protein>
<accession>A0ABV6BAV1</accession>
<reference evidence="1 2" key="1">
    <citation type="submission" date="2024-09" db="EMBL/GenBank/DDBJ databases">
        <authorList>
            <person name="Sun Q."/>
            <person name="Mori K."/>
        </authorList>
    </citation>
    <scope>NUCLEOTIDE SEQUENCE [LARGE SCALE GENOMIC DNA]</scope>
    <source>
        <strain evidence="1 2">JCM 13503</strain>
    </source>
</reference>
<proteinExistence type="predicted"/>